<dbReference type="Pfam" id="PF13456">
    <property type="entry name" value="RVT_3"/>
    <property type="match status" value="1"/>
</dbReference>
<dbReference type="InterPro" id="IPR012337">
    <property type="entry name" value="RNaseH-like_sf"/>
</dbReference>
<dbReference type="PANTHER" id="PTHR47723:SF19">
    <property type="entry name" value="POLYNUCLEOTIDYL TRANSFERASE, RIBONUCLEASE H-LIKE SUPERFAMILY PROTEIN"/>
    <property type="match status" value="1"/>
</dbReference>
<dbReference type="InterPro" id="IPR036397">
    <property type="entry name" value="RNaseH_sf"/>
</dbReference>
<organism evidence="2 3">
    <name type="scientific">Hibiscus sabdariffa</name>
    <name type="common">roselle</name>
    <dbReference type="NCBI Taxonomy" id="183260"/>
    <lineage>
        <taxon>Eukaryota</taxon>
        <taxon>Viridiplantae</taxon>
        <taxon>Streptophyta</taxon>
        <taxon>Embryophyta</taxon>
        <taxon>Tracheophyta</taxon>
        <taxon>Spermatophyta</taxon>
        <taxon>Magnoliopsida</taxon>
        <taxon>eudicotyledons</taxon>
        <taxon>Gunneridae</taxon>
        <taxon>Pentapetalae</taxon>
        <taxon>rosids</taxon>
        <taxon>malvids</taxon>
        <taxon>Malvales</taxon>
        <taxon>Malvaceae</taxon>
        <taxon>Malvoideae</taxon>
        <taxon>Hibiscus</taxon>
    </lineage>
</organism>
<dbReference type="EMBL" id="JBBPBM010000043">
    <property type="protein sequence ID" value="KAK8523532.1"/>
    <property type="molecule type" value="Genomic_DNA"/>
</dbReference>
<dbReference type="InterPro" id="IPR044730">
    <property type="entry name" value="RNase_H-like_dom_plant"/>
</dbReference>
<dbReference type="InterPro" id="IPR002156">
    <property type="entry name" value="RNaseH_domain"/>
</dbReference>
<dbReference type="Proteomes" id="UP001472677">
    <property type="component" value="Unassembled WGS sequence"/>
</dbReference>
<gene>
    <name evidence="2" type="ORF">V6N12_048050</name>
</gene>
<feature type="domain" description="RNase H type-1" evidence="1">
    <location>
        <begin position="3"/>
        <end position="81"/>
    </location>
</feature>
<evidence type="ECO:0000259" key="1">
    <source>
        <dbReference type="Pfam" id="PF13456"/>
    </source>
</evidence>
<dbReference type="PANTHER" id="PTHR47723">
    <property type="entry name" value="OS05G0353850 PROTEIN"/>
    <property type="match status" value="1"/>
</dbReference>
<sequence>MIVAELWAISDGLQHAWDGGFRHVELETDSAEAANICNGLSTALQHSILVLAIHELLQRSWQVRIRHVSRSGNAVDDKLARLGQQYMLQGSYFAAPPVEVVSLVGEEQQRWEDHMMGS</sequence>
<dbReference type="InterPro" id="IPR053151">
    <property type="entry name" value="RNase_H-like"/>
</dbReference>
<dbReference type="CDD" id="cd06222">
    <property type="entry name" value="RNase_H_like"/>
    <property type="match status" value="1"/>
</dbReference>
<comment type="caution">
    <text evidence="2">The sequence shown here is derived from an EMBL/GenBank/DDBJ whole genome shotgun (WGS) entry which is preliminary data.</text>
</comment>
<name>A0ABR2CV71_9ROSI</name>
<protein>
    <recommendedName>
        <fullName evidence="1">RNase H type-1 domain-containing protein</fullName>
    </recommendedName>
</protein>
<accession>A0ABR2CV71</accession>
<evidence type="ECO:0000313" key="3">
    <source>
        <dbReference type="Proteomes" id="UP001472677"/>
    </source>
</evidence>
<keyword evidence="3" id="KW-1185">Reference proteome</keyword>
<dbReference type="Gene3D" id="3.30.420.10">
    <property type="entry name" value="Ribonuclease H-like superfamily/Ribonuclease H"/>
    <property type="match status" value="1"/>
</dbReference>
<dbReference type="SUPFAM" id="SSF53098">
    <property type="entry name" value="Ribonuclease H-like"/>
    <property type="match status" value="1"/>
</dbReference>
<reference evidence="2 3" key="1">
    <citation type="journal article" date="2024" name="G3 (Bethesda)">
        <title>Genome assembly of Hibiscus sabdariffa L. provides insights into metabolisms of medicinal natural products.</title>
        <authorList>
            <person name="Kim T."/>
        </authorList>
    </citation>
    <scope>NUCLEOTIDE SEQUENCE [LARGE SCALE GENOMIC DNA]</scope>
    <source>
        <strain evidence="2">TK-2024</strain>
        <tissue evidence="2">Old leaves</tissue>
    </source>
</reference>
<proteinExistence type="predicted"/>
<evidence type="ECO:0000313" key="2">
    <source>
        <dbReference type="EMBL" id="KAK8523532.1"/>
    </source>
</evidence>